<evidence type="ECO:0000313" key="2">
    <source>
        <dbReference type="EMBL" id="EUD64224.1"/>
    </source>
</evidence>
<organism evidence="2 3">
    <name type="scientific">Plasmodium inui San Antonio 1</name>
    <dbReference type="NCBI Taxonomy" id="1237626"/>
    <lineage>
        <taxon>Eukaryota</taxon>
        <taxon>Sar</taxon>
        <taxon>Alveolata</taxon>
        <taxon>Apicomplexa</taxon>
        <taxon>Aconoidasida</taxon>
        <taxon>Haemosporida</taxon>
        <taxon>Plasmodiidae</taxon>
        <taxon>Plasmodium</taxon>
        <taxon>Plasmodium (Plasmodium)</taxon>
    </lineage>
</organism>
<name>W7A543_9APIC</name>
<proteinExistence type="predicted"/>
<sequence>MQSFLHGYMKERLDESFKDRTCNEHDGAGGGVCDLSPKRRQVLNTRTTTLNKIFPHESSSTLNNVSVMSRTICVWLEAWISTLSKERGKQGEVIFRGNCTYDKFIEGIERGNLSKECIFEKGKLAWIDHRSRSSLSMAQDYQRGLKSCMEIVTLILVTAGLTSTAATKNYYNKRKSDLCQDIYEKLAEWGGKNLAKRIMKDWFTQAQNNGSGGRIFQLSGRDVYEIITEGIFGVSSGDKSLRCDLQEETSNREADTVEKYSTSLSEDTIVPSGEENFVFQDKEIEKMNQVLDQVEEKVKVKQEALYLDEG</sequence>
<keyword evidence="3" id="KW-1185">Reference proteome</keyword>
<dbReference type="AlphaFoldDB" id="W7A543"/>
<evidence type="ECO:0000313" key="3">
    <source>
        <dbReference type="Proteomes" id="UP000030640"/>
    </source>
</evidence>
<dbReference type="GeneID" id="20040664"/>
<dbReference type="EMBL" id="KI965524">
    <property type="protein sequence ID" value="EUD64224.1"/>
    <property type="molecule type" value="Genomic_DNA"/>
</dbReference>
<feature type="coiled-coil region" evidence="1">
    <location>
        <begin position="277"/>
        <end position="304"/>
    </location>
</feature>
<keyword evidence="1" id="KW-0175">Coiled coil</keyword>
<dbReference type="Proteomes" id="UP000030640">
    <property type="component" value="Unassembled WGS sequence"/>
</dbReference>
<protein>
    <submittedName>
        <fullName evidence="2">Uncharacterized protein</fullName>
    </submittedName>
</protein>
<reference evidence="2 3" key="1">
    <citation type="submission" date="2013-02" db="EMBL/GenBank/DDBJ databases">
        <title>The Genome Sequence of Plasmodium inui San Antonio 1.</title>
        <authorList>
            <consortium name="The Broad Institute Genome Sequencing Platform"/>
            <consortium name="The Broad Institute Genome Sequencing Center for Infectious Disease"/>
            <person name="Neafsey D."/>
            <person name="Cheeseman I."/>
            <person name="Volkman S."/>
            <person name="Adams J."/>
            <person name="Walker B."/>
            <person name="Young S.K."/>
            <person name="Zeng Q."/>
            <person name="Gargeya S."/>
            <person name="Fitzgerald M."/>
            <person name="Haas B."/>
            <person name="Abouelleil A."/>
            <person name="Alvarado L."/>
            <person name="Arachchi H.M."/>
            <person name="Berlin A.M."/>
            <person name="Chapman S.B."/>
            <person name="Dewar J."/>
            <person name="Goldberg J."/>
            <person name="Griggs A."/>
            <person name="Gujja S."/>
            <person name="Hansen M."/>
            <person name="Howarth C."/>
            <person name="Imamovic A."/>
            <person name="Larimer J."/>
            <person name="McCowan C."/>
            <person name="Murphy C."/>
            <person name="Neiman D."/>
            <person name="Pearson M."/>
            <person name="Priest M."/>
            <person name="Roberts A."/>
            <person name="Saif S."/>
            <person name="Shea T."/>
            <person name="Sisk P."/>
            <person name="Sykes S."/>
            <person name="Wortman J."/>
            <person name="Nusbaum C."/>
            <person name="Birren B."/>
        </authorList>
    </citation>
    <scope>NUCLEOTIDE SEQUENCE [LARGE SCALE GENOMIC DNA]</scope>
    <source>
        <strain evidence="2 3">San Antonio 1</strain>
    </source>
</reference>
<dbReference type="RefSeq" id="XP_008819183.1">
    <property type="nucleotide sequence ID" value="XM_008820961.1"/>
</dbReference>
<gene>
    <name evidence="2" type="ORF">C922_05390</name>
</gene>
<dbReference type="VEuPathDB" id="PlasmoDB:C922_05390"/>
<evidence type="ECO:0000256" key="1">
    <source>
        <dbReference type="SAM" id="Coils"/>
    </source>
</evidence>
<accession>W7A543</accession>